<dbReference type="PANTHER" id="PTHR10903">
    <property type="entry name" value="GTPASE, IMAP FAMILY MEMBER-RELATED"/>
    <property type="match status" value="1"/>
</dbReference>
<dbReference type="InterPro" id="IPR045058">
    <property type="entry name" value="GIMA/IAN/Toc"/>
</dbReference>
<dbReference type="SUPFAM" id="SSF52540">
    <property type="entry name" value="P-loop containing nucleoside triphosphate hydrolases"/>
    <property type="match status" value="1"/>
</dbReference>
<feature type="region of interest" description="Disordered" evidence="17">
    <location>
        <begin position="659"/>
        <end position="726"/>
    </location>
</feature>
<dbReference type="Pfam" id="PF11886">
    <property type="entry name" value="TOC159_MAD"/>
    <property type="match status" value="1"/>
</dbReference>
<dbReference type="PROSITE" id="PS51720">
    <property type="entry name" value="G_AIG1"/>
    <property type="match status" value="1"/>
</dbReference>
<dbReference type="InterPro" id="IPR027417">
    <property type="entry name" value="P-loop_NTPase"/>
</dbReference>
<feature type="compositionally biased region" description="Basic and acidic residues" evidence="17">
    <location>
        <begin position="325"/>
        <end position="337"/>
    </location>
</feature>
<dbReference type="FunFam" id="3.40.50.300:FF:000413">
    <property type="entry name" value="Translocase of chloroplast 120, chloroplastic"/>
    <property type="match status" value="1"/>
</dbReference>
<feature type="region of interest" description="Disordered" evidence="17">
    <location>
        <begin position="1"/>
        <end position="62"/>
    </location>
</feature>
<evidence type="ECO:0000256" key="5">
    <source>
        <dbReference type="ARBA" id="ARBA00022692"/>
    </source>
</evidence>
<keyword evidence="14" id="KW-0472">Membrane</keyword>
<feature type="compositionally biased region" description="Acidic residues" evidence="17">
    <location>
        <begin position="626"/>
        <end position="640"/>
    </location>
</feature>
<feature type="region of interest" description="Disordered" evidence="17">
    <location>
        <begin position="516"/>
        <end position="544"/>
    </location>
</feature>
<evidence type="ECO:0000256" key="11">
    <source>
        <dbReference type="ARBA" id="ARBA00022927"/>
    </source>
</evidence>
<feature type="compositionally biased region" description="Low complexity" evidence="17">
    <location>
        <begin position="659"/>
        <end position="673"/>
    </location>
</feature>
<feature type="domain" description="AIG1-type G" evidence="18">
    <location>
        <begin position="798"/>
        <end position="1028"/>
    </location>
</feature>
<evidence type="ECO:0000256" key="16">
    <source>
        <dbReference type="ARBA" id="ARBA00023775"/>
    </source>
</evidence>
<keyword evidence="7" id="KW-0547">Nucleotide-binding</keyword>
<dbReference type="GO" id="GO:0046872">
    <property type="term" value="F:metal ion binding"/>
    <property type="evidence" value="ECO:0007669"/>
    <property type="project" value="UniProtKB-KW"/>
</dbReference>
<keyword evidence="2" id="KW-0813">Transport</keyword>
<gene>
    <name evidence="19" type="ORF">NYM_LOCUS3992</name>
</gene>
<keyword evidence="5" id="KW-0812">Transmembrane</keyword>
<feature type="compositionally biased region" description="Basic and acidic residues" evidence="17">
    <location>
        <begin position="249"/>
        <end position="264"/>
    </location>
</feature>
<comment type="cofactor">
    <cofactor evidence="1">
        <name>Mg(2+)</name>
        <dbReference type="ChEBI" id="CHEBI:18420"/>
    </cofactor>
</comment>
<feature type="region of interest" description="Disordered" evidence="17">
    <location>
        <begin position="1127"/>
        <end position="1164"/>
    </location>
</feature>
<evidence type="ECO:0000259" key="18">
    <source>
        <dbReference type="PROSITE" id="PS51720"/>
    </source>
</evidence>
<dbReference type="Pfam" id="PF04548">
    <property type="entry name" value="AIG1"/>
    <property type="match status" value="1"/>
</dbReference>
<dbReference type="GO" id="GO:0005525">
    <property type="term" value="F:GTP binding"/>
    <property type="evidence" value="ECO:0007669"/>
    <property type="project" value="UniProtKB-KW"/>
</dbReference>
<keyword evidence="13" id="KW-0342">GTP-binding</keyword>
<reference evidence="19" key="1">
    <citation type="submission" date="2019-09" db="EMBL/GenBank/DDBJ databases">
        <authorList>
            <person name="Zhang L."/>
        </authorList>
    </citation>
    <scope>NUCLEOTIDE SEQUENCE</scope>
</reference>
<evidence type="ECO:0000256" key="10">
    <source>
        <dbReference type="ARBA" id="ARBA00022842"/>
    </source>
</evidence>
<feature type="region of interest" description="Disordered" evidence="17">
    <location>
        <begin position="614"/>
        <end position="640"/>
    </location>
</feature>
<keyword evidence="4" id="KW-0934">Plastid</keyword>
<dbReference type="InterPro" id="IPR024283">
    <property type="entry name" value="TOC159_MAD"/>
</dbReference>
<evidence type="ECO:0000256" key="9">
    <source>
        <dbReference type="ARBA" id="ARBA00022805"/>
    </source>
</evidence>
<keyword evidence="3" id="KW-0150">Chloroplast</keyword>
<organism evidence="19">
    <name type="scientific">Nymphaea colorata</name>
    <name type="common">pocket water lily</name>
    <dbReference type="NCBI Taxonomy" id="210225"/>
    <lineage>
        <taxon>Eukaryota</taxon>
        <taxon>Viridiplantae</taxon>
        <taxon>Streptophyta</taxon>
        <taxon>Embryophyta</taxon>
        <taxon>Tracheophyta</taxon>
        <taxon>Spermatophyta</taxon>
        <taxon>Magnoliopsida</taxon>
        <taxon>Nymphaeales</taxon>
        <taxon>Nymphaeaceae</taxon>
        <taxon>Nymphaea</taxon>
    </lineage>
</organism>
<protein>
    <recommendedName>
        <fullName evidence="18">AIG1-type G domain-containing protein</fullName>
    </recommendedName>
</protein>
<dbReference type="GO" id="GO:0009707">
    <property type="term" value="C:chloroplast outer membrane"/>
    <property type="evidence" value="ECO:0007669"/>
    <property type="project" value="UniProtKB-SubCell"/>
</dbReference>
<feature type="compositionally biased region" description="Basic and acidic residues" evidence="17">
    <location>
        <begin position="291"/>
        <end position="304"/>
    </location>
</feature>
<keyword evidence="9" id="KW-1002">Plastid outer membrane</keyword>
<dbReference type="EMBL" id="LR721775">
    <property type="protein sequence ID" value="VVV63141.1"/>
    <property type="molecule type" value="Genomic_DNA"/>
</dbReference>
<dbReference type="OrthoDB" id="8954335at2759"/>
<name>A0A5K0XCA4_9MAGN</name>
<evidence type="ECO:0000256" key="8">
    <source>
        <dbReference type="ARBA" id="ARBA00022801"/>
    </source>
</evidence>
<feature type="compositionally biased region" description="Polar residues" evidence="17">
    <location>
        <begin position="696"/>
        <end position="710"/>
    </location>
</feature>
<dbReference type="PANTHER" id="PTHR10903:SF120">
    <property type="entry name" value="TRANSLOCASE OF CHLOROPLAST 159, CHLOROPLASTIC"/>
    <property type="match status" value="1"/>
</dbReference>
<keyword evidence="10" id="KW-0460">Magnesium</keyword>
<dbReference type="CDD" id="cd01853">
    <property type="entry name" value="Toc34_like"/>
    <property type="match status" value="1"/>
</dbReference>
<evidence type="ECO:0000256" key="14">
    <source>
        <dbReference type="ARBA" id="ARBA00023136"/>
    </source>
</evidence>
<evidence type="ECO:0000256" key="15">
    <source>
        <dbReference type="ARBA" id="ARBA00023766"/>
    </source>
</evidence>
<sequence>MVATTGSPRPLPIRAPLSPVGDDSANDDGVSHSSDDDSASFVSGDDEFDAPSRRNFFGKPVPETLMDSTMARLVGQEEDGGLVLPAVAGGAGSSLRGDRKMVPIARVSEEVEDEDDEGEEGVQGDGEDEGGGGVSVSDGPAPEESAGSLIKEVSTVEEGNSGLKTGFEGEGIGTSDGGEKLDIGSGPAGETIGSGGNGVVEVKRDEGQPQLGIERDDDAGEFERVGSMEVAEGEQKREIIHSAESGGPRFEETGMAEVEKEQVKSESAASDVAGDGEQGEVGGEGLQKGQENPEPRVLDVERTSDFLGGSGEIPGLEGTSVVEPTETKEINVLEVDKSGGLSGDSEKKIELEDDSSVDREAAEPADSAILVEDMVDSLEGLEKSNTADSESVEQPEVRSEPDLKPFESSENRMVGTQQTDKSAVPNLELTSSDDVGEAQNGDTSLVAASDTSRDLGTESVPVVEAPENVAVESVSSYTGVEYKPFVESKTSFPVAVEEDKILQGVVDHQKLESVPGPVREIIDTTEGYKNSSHDEDGTDAIDVDSKERLQEDQLNLKSGFKLLKDTDAPIILSAAGSSSSELHDGGAAASADESKRLSFVEELEKFINASGSSGVRIADSQPAMSDSDEAMDTEDDDGEEDKVLFDSAALTALLKAASSASTENSNASTQNTAGFFSGKGPAGLGSSIPSLRPSGPRSTRPSIFSPSDLSASRESETETMDEEEKKLNEKINSIRVKFLRLVHRLGHSSEETVAAQVLYRLGLAEGMRRGRAGSRVFSIDAARQTARNLEEEGKDDLDFSCTILVIGKSGVGKSATINSIFGQERAQTNAFEPATSVVKEITGVVGGVKIRVIDTPGLKASVMEQGANRKVLSSVKQYMKKFPPDIVLYVDRMDARSRDSNDLPLLRSITSYLGAPIWFNAIVALTHASSAPPDGPNGTPLGYDTSIAHRSHAVQQSIRQAAGDMRLMNPVALVENHPSCRRNRDGNQVLPNGQTWRPQLLLLCYSTKILSEANSLLKLQDPAAGKLFLGGLRYRSAPLPYLLSSLLQARAHPRVASADQGDDDFDLEEELSDADADEEGDEYDQLPPFRPLRKSQLAKLSKEQRKAYFDEYDYRVKLLQKKQLKEELRRRREAKKQSGSSAANEAEEFDPESGGPAAVPVPLPDMVLPPSFDGENPAYRYRFLEPTGSQLLARPVLDNHGWDHDCGYDGVSLEESLAIAGRFPAGFSVQVTKDKKEFNIHMDSSVSMKHGDNGSTLAGFDVQTVGKQLAYIFRGESKFKNFKKNKTSAGLSVTLIGETVATGIKLEDQIVIGKRANLAASAGAIRAQSDVAYGANLEARIMEKDYPIGQDATTLGLSLMRWRGDLALGANLQTQFSVGRGTKTAVRVGLNNKFTGQITVRTSSSEQLQIALMGLLPLAVSIYRSIRPGDSHFMH</sequence>
<dbReference type="Gramene" id="NC10G0043490.1">
    <property type="protein sequence ID" value="NC10G0043490.1:cds"/>
    <property type="gene ID" value="NC10G0043490"/>
</dbReference>
<evidence type="ECO:0000256" key="17">
    <source>
        <dbReference type="SAM" id="MobiDB-lite"/>
    </source>
</evidence>
<dbReference type="GO" id="GO:0015031">
    <property type="term" value="P:protein transport"/>
    <property type="evidence" value="ECO:0007669"/>
    <property type="project" value="UniProtKB-KW"/>
</dbReference>
<feature type="compositionally biased region" description="Acidic residues" evidence="17">
    <location>
        <begin position="110"/>
        <end position="130"/>
    </location>
</feature>
<dbReference type="GO" id="GO:0003924">
    <property type="term" value="F:GTPase activity"/>
    <property type="evidence" value="ECO:0007669"/>
    <property type="project" value="InterPro"/>
</dbReference>
<evidence type="ECO:0000256" key="4">
    <source>
        <dbReference type="ARBA" id="ARBA00022640"/>
    </source>
</evidence>
<evidence type="ECO:0000313" key="19">
    <source>
        <dbReference type="EMBL" id="VVV63141.1"/>
    </source>
</evidence>
<comment type="subcellular location">
    <subcellularLocation>
        <location evidence="15">Plastid</location>
        <location evidence="15">Chloroplast outer membrane</location>
        <topology evidence="15">Single-pass membrane protein</topology>
    </subcellularLocation>
</comment>
<keyword evidence="12" id="KW-1133">Transmembrane helix</keyword>
<dbReference type="InterPro" id="IPR005690">
    <property type="entry name" value="Toc86_159"/>
</dbReference>
<dbReference type="NCBIfam" id="TIGR00993">
    <property type="entry name" value="3a0901s04IAP86"/>
    <property type="match status" value="1"/>
</dbReference>
<dbReference type="InterPro" id="IPR006703">
    <property type="entry name" value="G_AIG1"/>
</dbReference>
<comment type="similarity">
    <text evidence="16">Belongs to the TRAFAC class TrmE-Era-EngA-EngB-Septin-like GTPase superfamily. AIG1/Toc34/Toc159-like paraseptin GTPase family. TOC159 subfamily.</text>
</comment>
<feature type="region of interest" description="Disordered" evidence="17">
    <location>
        <begin position="89"/>
        <end position="461"/>
    </location>
</feature>
<evidence type="ECO:0000256" key="2">
    <source>
        <dbReference type="ARBA" id="ARBA00022448"/>
    </source>
</evidence>
<feature type="compositionally biased region" description="Basic and acidic residues" evidence="17">
    <location>
        <begin position="344"/>
        <end position="362"/>
    </location>
</feature>
<evidence type="ECO:0000256" key="12">
    <source>
        <dbReference type="ARBA" id="ARBA00022989"/>
    </source>
</evidence>
<keyword evidence="11" id="KW-0653">Protein transport</keyword>
<evidence type="ECO:0000256" key="7">
    <source>
        <dbReference type="ARBA" id="ARBA00022741"/>
    </source>
</evidence>
<dbReference type="GO" id="GO:0045036">
    <property type="term" value="P:protein targeting to chloroplast"/>
    <property type="evidence" value="ECO:0007669"/>
    <property type="project" value="InterPro"/>
</dbReference>
<feature type="compositionally biased region" description="Basic and acidic residues" evidence="17">
    <location>
        <begin position="395"/>
        <end position="410"/>
    </location>
</feature>
<proteinExistence type="inferred from homology"/>
<dbReference type="Gene3D" id="3.40.50.300">
    <property type="entry name" value="P-loop containing nucleotide triphosphate hydrolases"/>
    <property type="match status" value="1"/>
</dbReference>
<keyword evidence="8" id="KW-0378">Hydrolase</keyword>
<evidence type="ECO:0000256" key="13">
    <source>
        <dbReference type="ARBA" id="ARBA00023134"/>
    </source>
</evidence>
<evidence type="ECO:0000256" key="3">
    <source>
        <dbReference type="ARBA" id="ARBA00022528"/>
    </source>
</evidence>
<keyword evidence="6" id="KW-0479">Metal-binding</keyword>
<accession>A0A5K0XCA4</accession>
<evidence type="ECO:0000256" key="6">
    <source>
        <dbReference type="ARBA" id="ARBA00022723"/>
    </source>
</evidence>
<evidence type="ECO:0000256" key="1">
    <source>
        <dbReference type="ARBA" id="ARBA00001946"/>
    </source>
</evidence>